<reference evidence="9 10" key="1">
    <citation type="submission" date="2023-06" db="EMBL/GenBank/DDBJ databases">
        <authorList>
            <person name="Oyuntsetseg B."/>
            <person name="Kim S.B."/>
        </authorList>
    </citation>
    <scope>NUCLEOTIDE SEQUENCE [LARGE SCALE GENOMIC DNA]</scope>
    <source>
        <strain evidence="9 10">2-15</strain>
    </source>
</reference>
<dbReference type="GO" id="GO:0006071">
    <property type="term" value="P:glycerol metabolic process"/>
    <property type="evidence" value="ECO:0007669"/>
    <property type="project" value="UniProtKB-KW"/>
</dbReference>
<keyword evidence="3" id="KW-0238">DNA-binding</keyword>
<keyword evidence="2" id="KW-0805">Transcription regulation</keyword>
<dbReference type="SUPFAM" id="SSF55781">
    <property type="entry name" value="GAF domain-like"/>
    <property type="match status" value="1"/>
</dbReference>
<dbReference type="InterPro" id="IPR036388">
    <property type="entry name" value="WH-like_DNA-bd_sf"/>
</dbReference>
<dbReference type="InterPro" id="IPR050707">
    <property type="entry name" value="HTH_MetabolicPath_Reg"/>
</dbReference>
<dbReference type="AlphaFoldDB" id="A0A9Y2MUU0"/>
<comment type="function">
    <text evidence="5">May be an activator protein for the gylABX operon.</text>
</comment>
<feature type="domain" description="HTH iclR-type" evidence="7">
    <location>
        <begin position="10"/>
        <end position="70"/>
    </location>
</feature>
<sequence>MSSADKEQFVTSLARGLTVLRAFGPDQPEMSLSQVAAATGLSPAAARRFLLTLVELGYLSQVDKRFVLTPRVLELSAGYTRAMNLSSLAQPLLQRVRDETGDSVSLTALAGTDILHVCHAQTDRLMRFAITPGARVPAYVSASGRAILAHERPAVVDAFLATATLAPRTASTITSVESLRDSLAQARQDGYAVVVDELDVGITALGCPVFGGSVVAGVSCSTVSGYLPVPEFVATRLPLLKELAARLGEAFERFPALLHSFEMH</sequence>
<dbReference type="Gene3D" id="3.30.450.40">
    <property type="match status" value="1"/>
</dbReference>
<evidence type="ECO:0000256" key="6">
    <source>
        <dbReference type="ARBA" id="ARBA00070406"/>
    </source>
</evidence>
<accession>A0A9Y2MUU0</accession>
<dbReference type="Proteomes" id="UP001236014">
    <property type="component" value="Chromosome"/>
</dbReference>
<dbReference type="SMART" id="SM00346">
    <property type="entry name" value="HTH_ICLR"/>
    <property type="match status" value="1"/>
</dbReference>
<dbReference type="InterPro" id="IPR029016">
    <property type="entry name" value="GAF-like_dom_sf"/>
</dbReference>
<dbReference type="PANTHER" id="PTHR30136">
    <property type="entry name" value="HELIX-TURN-HELIX TRANSCRIPTIONAL REGULATOR, ICLR FAMILY"/>
    <property type="match status" value="1"/>
</dbReference>
<evidence type="ECO:0000313" key="10">
    <source>
        <dbReference type="Proteomes" id="UP001236014"/>
    </source>
</evidence>
<dbReference type="Pfam" id="PF01614">
    <property type="entry name" value="IclR_C"/>
    <property type="match status" value="1"/>
</dbReference>
<dbReference type="PROSITE" id="PS51077">
    <property type="entry name" value="HTH_ICLR"/>
    <property type="match status" value="1"/>
</dbReference>
<proteinExistence type="predicted"/>
<dbReference type="PANTHER" id="PTHR30136:SF34">
    <property type="entry name" value="TRANSCRIPTIONAL REGULATOR"/>
    <property type="match status" value="1"/>
</dbReference>
<name>A0A9Y2MUU0_9PSEU</name>
<feature type="domain" description="IclR-ED" evidence="8">
    <location>
        <begin position="71"/>
        <end position="253"/>
    </location>
</feature>
<gene>
    <name evidence="9" type="ORF">QRX50_00255</name>
</gene>
<dbReference type="KEGG" id="acab:QRX50_00255"/>
<dbReference type="GO" id="GO:0003700">
    <property type="term" value="F:DNA-binding transcription factor activity"/>
    <property type="evidence" value="ECO:0007669"/>
    <property type="project" value="TreeGrafter"/>
</dbReference>
<evidence type="ECO:0000256" key="2">
    <source>
        <dbReference type="ARBA" id="ARBA00023015"/>
    </source>
</evidence>
<evidence type="ECO:0000313" key="9">
    <source>
        <dbReference type="EMBL" id="WIX79286.1"/>
    </source>
</evidence>
<dbReference type="InterPro" id="IPR005471">
    <property type="entry name" value="Tscrpt_reg_IclR_N"/>
</dbReference>
<evidence type="ECO:0000256" key="4">
    <source>
        <dbReference type="ARBA" id="ARBA00023163"/>
    </source>
</evidence>
<evidence type="ECO:0000256" key="5">
    <source>
        <dbReference type="ARBA" id="ARBA00058938"/>
    </source>
</evidence>
<dbReference type="RefSeq" id="WP_285969975.1">
    <property type="nucleotide sequence ID" value="NZ_CP127294.1"/>
</dbReference>
<dbReference type="FunFam" id="1.10.10.10:FF:000056">
    <property type="entry name" value="IclR family transcriptional regulator"/>
    <property type="match status" value="1"/>
</dbReference>
<keyword evidence="1" id="KW-0319">Glycerol metabolism</keyword>
<keyword evidence="4" id="KW-0804">Transcription</keyword>
<dbReference type="Pfam" id="PF09339">
    <property type="entry name" value="HTH_IclR"/>
    <property type="match status" value="1"/>
</dbReference>
<evidence type="ECO:0000259" key="7">
    <source>
        <dbReference type="PROSITE" id="PS51077"/>
    </source>
</evidence>
<dbReference type="InterPro" id="IPR014757">
    <property type="entry name" value="Tscrpt_reg_IclR_C"/>
</dbReference>
<dbReference type="SUPFAM" id="SSF46785">
    <property type="entry name" value="Winged helix' DNA-binding domain"/>
    <property type="match status" value="1"/>
</dbReference>
<evidence type="ECO:0000259" key="8">
    <source>
        <dbReference type="PROSITE" id="PS51078"/>
    </source>
</evidence>
<dbReference type="EMBL" id="CP127294">
    <property type="protein sequence ID" value="WIX79286.1"/>
    <property type="molecule type" value="Genomic_DNA"/>
</dbReference>
<dbReference type="InterPro" id="IPR036390">
    <property type="entry name" value="WH_DNA-bd_sf"/>
</dbReference>
<keyword evidence="10" id="KW-1185">Reference proteome</keyword>
<evidence type="ECO:0000256" key="1">
    <source>
        <dbReference type="ARBA" id="ARBA00022798"/>
    </source>
</evidence>
<dbReference type="GO" id="GO:0045892">
    <property type="term" value="P:negative regulation of DNA-templated transcription"/>
    <property type="evidence" value="ECO:0007669"/>
    <property type="project" value="TreeGrafter"/>
</dbReference>
<dbReference type="PROSITE" id="PS51078">
    <property type="entry name" value="ICLR_ED"/>
    <property type="match status" value="1"/>
</dbReference>
<dbReference type="Gene3D" id="1.10.10.10">
    <property type="entry name" value="Winged helix-like DNA-binding domain superfamily/Winged helix DNA-binding domain"/>
    <property type="match status" value="1"/>
</dbReference>
<evidence type="ECO:0000256" key="3">
    <source>
        <dbReference type="ARBA" id="ARBA00023125"/>
    </source>
</evidence>
<organism evidence="9 10">
    <name type="scientific">Amycolatopsis carbonis</name>
    <dbReference type="NCBI Taxonomy" id="715471"/>
    <lineage>
        <taxon>Bacteria</taxon>
        <taxon>Bacillati</taxon>
        <taxon>Actinomycetota</taxon>
        <taxon>Actinomycetes</taxon>
        <taxon>Pseudonocardiales</taxon>
        <taxon>Pseudonocardiaceae</taxon>
        <taxon>Amycolatopsis</taxon>
    </lineage>
</organism>
<dbReference type="GO" id="GO:0003677">
    <property type="term" value="F:DNA binding"/>
    <property type="evidence" value="ECO:0007669"/>
    <property type="project" value="UniProtKB-KW"/>
</dbReference>
<protein>
    <recommendedName>
        <fullName evidence="6">Glycerol operon regulatory protein</fullName>
    </recommendedName>
</protein>